<accession>A0A3E3EFK2</accession>
<evidence type="ECO:0000256" key="1">
    <source>
        <dbReference type="ARBA" id="ARBA00010838"/>
    </source>
</evidence>
<organism evidence="6 7">
    <name type="scientific">Thomasclavelia ramosa</name>
    <dbReference type="NCBI Taxonomy" id="1547"/>
    <lineage>
        <taxon>Bacteria</taxon>
        <taxon>Bacillati</taxon>
        <taxon>Bacillota</taxon>
        <taxon>Erysipelotrichia</taxon>
        <taxon>Erysipelotrichales</taxon>
        <taxon>Coprobacillaceae</taxon>
        <taxon>Thomasclavelia</taxon>
    </lineage>
</organism>
<keyword evidence="3" id="KW-0326">Glycosidase</keyword>
<dbReference type="GeneID" id="64195403"/>
<dbReference type="PANTHER" id="PTHR10353:SF136">
    <property type="entry name" value="ARYL-PHOSPHO-BETA-D-GLUCOSIDASE BGLC"/>
    <property type="match status" value="1"/>
</dbReference>
<dbReference type="InterPro" id="IPR001360">
    <property type="entry name" value="Glyco_hydro_1"/>
</dbReference>
<dbReference type="Proteomes" id="UP001211987">
    <property type="component" value="Unassembled WGS sequence"/>
</dbReference>
<reference evidence="6 7" key="1">
    <citation type="submission" date="2018-08" db="EMBL/GenBank/DDBJ databases">
        <title>A genome reference for cultivated species of the human gut microbiota.</title>
        <authorList>
            <person name="Zou Y."/>
            <person name="Xue W."/>
            <person name="Luo G."/>
        </authorList>
    </citation>
    <scope>NUCLEOTIDE SEQUENCE [LARGE SCALE GENOMIC DNA]</scope>
    <source>
        <strain evidence="6 7">OM06-4</strain>
    </source>
</reference>
<dbReference type="GO" id="GO:0005829">
    <property type="term" value="C:cytosol"/>
    <property type="evidence" value="ECO:0007669"/>
    <property type="project" value="TreeGrafter"/>
</dbReference>
<name>A0A3E3EFK2_9FIRM</name>
<dbReference type="FunFam" id="3.20.20.80:FF:000004">
    <property type="entry name" value="Beta-glucosidase 6-phospho-beta-glucosidase"/>
    <property type="match status" value="1"/>
</dbReference>
<dbReference type="GO" id="GO:0016052">
    <property type="term" value="P:carbohydrate catabolic process"/>
    <property type="evidence" value="ECO:0007669"/>
    <property type="project" value="TreeGrafter"/>
</dbReference>
<dbReference type="EMBL" id="QUSL01000004">
    <property type="protein sequence ID" value="RGD86626.1"/>
    <property type="molecule type" value="Genomic_DNA"/>
</dbReference>
<dbReference type="AlphaFoldDB" id="A0A3E3EFK2"/>
<dbReference type="PROSITE" id="PS00653">
    <property type="entry name" value="GLYCOSYL_HYDROL_F1_2"/>
    <property type="match status" value="1"/>
</dbReference>
<comment type="caution">
    <text evidence="6">The sequence shown here is derived from an EMBL/GenBank/DDBJ whole genome shotgun (WGS) entry which is preliminary data.</text>
</comment>
<evidence type="ECO:0000313" key="7">
    <source>
        <dbReference type="Proteomes" id="UP000261032"/>
    </source>
</evidence>
<dbReference type="Pfam" id="PF00232">
    <property type="entry name" value="Glyco_hydro_1"/>
    <property type="match status" value="1"/>
</dbReference>
<evidence type="ECO:0000313" key="5">
    <source>
        <dbReference type="EMBL" id="MDB7082195.1"/>
    </source>
</evidence>
<keyword evidence="2 6" id="KW-0378">Hydrolase</keyword>
<dbReference type="GO" id="GO:0008422">
    <property type="term" value="F:beta-glucosidase activity"/>
    <property type="evidence" value="ECO:0007669"/>
    <property type="project" value="TreeGrafter"/>
</dbReference>
<protein>
    <submittedName>
        <fullName evidence="6">Glycoside hydrolase family 1 protein</fullName>
    </submittedName>
</protein>
<dbReference type="SUPFAM" id="SSF51445">
    <property type="entry name" value="(Trans)glycosidases"/>
    <property type="match status" value="1"/>
</dbReference>
<dbReference type="PRINTS" id="PR00131">
    <property type="entry name" value="GLHYDRLASE1"/>
</dbReference>
<dbReference type="PANTHER" id="PTHR10353">
    <property type="entry name" value="GLYCOSYL HYDROLASE"/>
    <property type="match status" value="1"/>
</dbReference>
<proteinExistence type="inferred from homology"/>
<sequence length="452" mass="52140">MTFPKDFLWGGAVTAHQSEGAYNAGGKSPAVCDLFPKPEHSDFKDGIDSYHRYDDDFSLFEEMGFTSYRFSIDWSRVCPDGINFSEESMQFYDDFIDSMIRHGMEPMCSLYHFEMPQLLMNKYNGFYSREVVDMFVTYANKMIDRYGDRVKKWISFNEQNAIALPGSSKVAYGAVCPKDIDEQTFINQLVHNTFVAHAKVVEKVHTIADAKVLGMVIYIPAYAATCNPLDELESRNQMALTDMYFDMFTYGEYSSYMMAKMKNENNLPKMLDGDLELLKKNKVDWLSLSYYFSTVASHGKLSIEMNGNAKAATNPYLKASEWGWQIDPLGLRIGLRDIYAKYRLPIMVVENGFGMRDILENETVIDDTRIDYMKDHLEQIALAINEGVDCRGYLMWGPIDILSSQGEMSKRYGTIYVNRDDKDLKDMKRYKKKSFYWYKKVISTNGDDIKND</sequence>
<dbReference type="RefSeq" id="WP_003536739.1">
    <property type="nucleotide sequence ID" value="NZ_AP031443.1"/>
</dbReference>
<dbReference type="InterPro" id="IPR033132">
    <property type="entry name" value="GH_1_N_CS"/>
</dbReference>
<evidence type="ECO:0000256" key="4">
    <source>
        <dbReference type="RuleBase" id="RU003690"/>
    </source>
</evidence>
<gene>
    <name evidence="6" type="ORF">DXB93_03710</name>
    <name evidence="5" type="ORF">PM738_00145</name>
</gene>
<dbReference type="InterPro" id="IPR017853">
    <property type="entry name" value="GH"/>
</dbReference>
<evidence type="ECO:0000313" key="6">
    <source>
        <dbReference type="EMBL" id="RGD86626.1"/>
    </source>
</evidence>
<reference evidence="5" key="2">
    <citation type="submission" date="2023-01" db="EMBL/GenBank/DDBJ databases">
        <title>Human gut microbiome strain richness.</title>
        <authorList>
            <person name="Chen-Liaw A."/>
        </authorList>
    </citation>
    <scope>NUCLEOTIDE SEQUENCE</scope>
    <source>
        <strain evidence="5">1001217st2_G6_1001217B_191108</strain>
    </source>
</reference>
<evidence type="ECO:0000256" key="2">
    <source>
        <dbReference type="ARBA" id="ARBA00022801"/>
    </source>
</evidence>
<evidence type="ECO:0000256" key="3">
    <source>
        <dbReference type="ARBA" id="ARBA00023295"/>
    </source>
</evidence>
<dbReference type="EMBL" id="JAQLKE010000001">
    <property type="protein sequence ID" value="MDB7082195.1"/>
    <property type="molecule type" value="Genomic_DNA"/>
</dbReference>
<dbReference type="Gene3D" id="3.20.20.80">
    <property type="entry name" value="Glycosidases"/>
    <property type="match status" value="1"/>
</dbReference>
<dbReference type="Proteomes" id="UP000261032">
    <property type="component" value="Unassembled WGS sequence"/>
</dbReference>
<comment type="similarity">
    <text evidence="1 4">Belongs to the glycosyl hydrolase 1 family.</text>
</comment>